<evidence type="ECO:0000256" key="1">
    <source>
        <dbReference type="SAM" id="Phobius"/>
    </source>
</evidence>
<accession>A0AA41UM07</accession>
<keyword evidence="1" id="KW-1133">Transmembrane helix</keyword>
<name>A0AA41UM07_9MICO</name>
<dbReference type="EMBL" id="JALGAR010000005">
    <property type="protein sequence ID" value="MCI4659361.1"/>
    <property type="molecule type" value="Genomic_DNA"/>
</dbReference>
<dbReference type="RefSeq" id="WP_243012897.1">
    <property type="nucleotide sequence ID" value="NZ_JALGAR010000005.1"/>
</dbReference>
<protein>
    <submittedName>
        <fullName evidence="2">Uncharacterized protein</fullName>
    </submittedName>
</protein>
<organism evidence="2 3">
    <name type="scientific">Cryobacterium zhongshanensis</name>
    <dbReference type="NCBI Taxonomy" id="2928153"/>
    <lineage>
        <taxon>Bacteria</taxon>
        <taxon>Bacillati</taxon>
        <taxon>Actinomycetota</taxon>
        <taxon>Actinomycetes</taxon>
        <taxon>Micrococcales</taxon>
        <taxon>Microbacteriaceae</taxon>
        <taxon>Cryobacterium</taxon>
    </lineage>
</organism>
<gene>
    <name evidence="2" type="ORF">MQH31_16275</name>
</gene>
<evidence type="ECO:0000313" key="2">
    <source>
        <dbReference type="EMBL" id="MCI4659361.1"/>
    </source>
</evidence>
<keyword evidence="1" id="KW-0472">Membrane</keyword>
<sequence>MKPFDRDPSSDRDKIEDLLRQEADVPVETSHTRWARRLGAATAGIVVLAVIGVVCVGLPIVLTTGGTAVTRAFVPDSTSSLARLSEALGTIPGVASVGDAHSSAGDLSFRNNGFLTVTAVPGLTDTAVDDLAAHVSQALAGVQLSSDSRLMVRLDVDRLNVGISQEAALNEPRLRLARLVLALDGVSRVTVSWRDQDDDLIYDTSNANLDVTVVSSGLPAVELAARSVRVARTVLADASVTTTLPGPTIRHEAYSPDRIPDDGTNGSRTVLLESDGGSLTRALALATVLDGRNDIVGYSVSGTYAQIVFRAGTDPALAEAQLDLSDWARVRTFVEGASGEWSLHDFP</sequence>
<keyword evidence="1" id="KW-0812">Transmembrane</keyword>
<evidence type="ECO:0000313" key="3">
    <source>
        <dbReference type="Proteomes" id="UP001165341"/>
    </source>
</evidence>
<comment type="caution">
    <text evidence="2">The sequence shown here is derived from an EMBL/GenBank/DDBJ whole genome shotgun (WGS) entry which is preliminary data.</text>
</comment>
<dbReference type="Proteomes" id="UP001165341">
    <property type="component" value="Unassembled WGS sequence"/>
</dbReference>
<proteinExistence type="predicted"/>
<feature type="transmembrane region" description="Helical" evidence="1">
    <location>
        <begin position="38"/>
        <end position="62"/>
    </location>
</feature>
<reference evidence="2" key="1">
    <citation type="submission" date="2022-03" db="EMBL/GenBank/DDBJ databases">
        <title>Cryobacterium sp. nov. strain ZS14-85, isolated from Antarctic soil.</title>
        <authorList>
            <person name="Li J."/>
            <person name="Niu G."/>
        </authorList>
    </citation>
    <scope>NUCLEOTIDE SEQUENCE</scope>
    <source>
        <strain evidence="2">ZS14-85</strain>
    </source>
</reference>
<dbReference type="AlphaFoldDB" id="A0AA41UM07"/>
<keyword evidence="3" id="KW-1185">Reference proteome</keyword>